<dbReference type="PANTHER" id="PTHR33991:SF1">
    <property type="entry name" value="DNA REPAIR PROTEIN RECO"/>
    <property type="match status" value="1"/>
</dbReference>
<dbReference type="GO" id="GO:0043590">
    <property type="term" value="C:bacterial nucleoid"/>
    <property type="evidence" value="ECO:0007669"/>
    <property type="project" value="TreeGrafter"/>
</dbReference>
<dbReference type="AlphaFoldDB" id="A0A4R3LEM2"/>
<dbReference type="GO" id="GO:0006302">
    <property type="term" value="P:double-strand break repair"/>
    <property type="evidence" value="ECO:0007669"/>
    <property type="project" value="TreeGrafter"/>
</dbReference>
<evidence type="ECO:0000256" key="4">
    <source>
        <dbReference type="ARBA" id="ARBA00023172"/>
    </source>
</evidence>
<dbReference type="Gene3D" id="1.20.1440.120">
    <property type="entry name" value="Recombination protein O, C-terminal domain"/>
    <property type="match status" value="1"/>
</dbReference>
<keyword evidence="12" id="KW-1185">Reference proteome</keyword>
<evidence type="ECO:0000259" key="8">
    <source>
        <dbReference type="Pfam" id="PF11967"/>
    </source>
</evidence>
<organism evidence="9 11">
    <name type="scientific">Tepidimonas ignava</name>
    <dbReference type="NCBI Taxonomy" id="114249"/>
    <lineage>
        <taxon>Bacteria</taxon>
        <taxon>Pseudomonadati</taxon>
        <taxon>Pseudomonadota</taxon>
        <taxon>Betaproteobacteria</taxon>
        <taxon>Burkholderiales</taxon>
        <taxon>Tepidimonas</taxon>
    </lineage>
</organism>
<dbReference type="InterPro" id="IPR042242">
    <property type="entry name" value="RecO_C"/>
</dbReference>
<dbReference type="RefSeq" id="WP_132961957.1">
    <property type="nucleotide sequence ID" value="NZ_SMAH01000004.1"/>
</dbReference>
<dbReference type="SUPFAM" id="SSF50249">
    <property type="entry name" value="Nucleic acid-binding proteins"/>
    <property type="match status" value="1"/>
</dbReference>
<protein>
    <recommendedName>
        <fullName evidence="2 7">DNA repair protein RecO</fullName>
    </recommendedName>
    <alternativeName>
        <fullName evidence="6 7">Recombination protein O</fullName>
    </alternativeName>
</protein>
<keyword evidence="4 7" id="KW-0233">DNA recombination</keyword>
<comment type="function">
    <text evidence="7">Involved in DNA repair and RecF pathway recombination.</text>
</comment>
<sequence>MVRRSPRVHDEPAYVVHQYDWSESSLILDVWARHHGRVVLVAKGAKRATSPLRAVLLPLQPLRLDWSGADEVRTLRAAVWAGGHVLPRGDALLAGYHLNELLLRLLPRGEPHPGLFDAYAAAVLGLGQGQPAAPLLRAFELLLLRAQGWLPDLAHTAAALQPLYPTQHYRLVPEHGLLPCEAERGLPGEQWLRLAAALQTPEPWAALHASAYAVLAAPALRQALLPLLHYHSGVRTLRSRALWREVQRLLPTPTTSDTVS</sequence>
<comment type="caution">
    <text evidence="9">The sequence shown here is derived from an EMBL/GenBank/DDBJ whole genome shotgun (WGS) entry which is preliminary data.</text>
</comment>
<dbReference type="OrthoDB" id="9804792at2"/>
<dbReference type="EMBL" id="VJNC01000012">
    <property type="protein sequence ID" value="TSE20666.1"/>
    <property type="molecule type" value="Genomic_DNA"/>
</dbReference>
<dbReference type="InterPro" id="IPR022572">
    <property type="entry name" value="DNA_rep/recomb_RecO_N"/>
</dbReference>
<dbReference type="HAMAP" id="MF_00201">
    <property type="entry name" value="RecO"/>
    <property type="match status" value="1"/>
</dbReference>
<evidence type="ECO:0000256" key="2">
    <source>
        <dbReference type="ARBA" id="ARBA00021310"/>
    </source>
</evidence>
<evidence type="ECO:0000313" key="9">
    <source>
        <dbReference type="EMBL" id="TCS98621.1"/>
    </source>
</evidence>
<keyword evidence="5 7" id="KW-0234">DNA repair</keyword>
<evidence type="ECO:0000256" key="1">
    <source>
        <dbReference type="ARBA" id="ARBA00007452"/>
    </source>
</evidence>
<reference evidence="9 11" key="1">
    <citation type="submission" date="2019-03" db="EMBL/GenBank/DDBJ databases">
        <title>Genomic Encyclopedia of Type Strains, Phase IV (KMG-IV): sequencing the most valuable type-strain genomes for metagenomic binning, comparative biology and taxonomic classification.</title>
        <authorList>
            <person name="Goeker M."/>
        </authorList>
    </citation>
    <scope>NUCLEOTIDE SEQUENCE [LARGE SCALE GENOMIC DNA]</scope>
    <source>
        <strain evidence="9 11">DSM 12034</strain>
    </source>
</reference>
<evidence type="ECO:0000256" key="3">
    <source>
        <dbReference type="ARBA" id="ARBA00022763"/>
    </source>
</evidence>
<accession>A0A4R3LEM2</accession>
<feature type="domain" description="DNA replication/recombination mediator RecO N-terminal" evidence="8">
    <location>
        <begin position="11"/>
        <end position="80"/>
    </location>
</feature>
<dbReference type="Proteomes" id="UP000315577">
    <property type="component" value="Unassembled WGS sequence"/>
</dbReference>
<keyword evidence="3 7" id="KW-0227">DNA damage</keyword>
<dbReference type="PANTHER" id="PTHR33991">
    <property type="entry name" value="DNA REPAIR PROTEIN RECO"/>
    <property type="match status" value="1"/>
</dbReference>
<dbReference type="InterPro" id="IPR037278">
    <property type="entry name" value="ARFGAP/RecO"/>
</dbReference>
<evidence type="ECO:0000313" key="12">
    <source>
        <dbReference type="Proteomes" id="UP000315577"/>
    </source>
</evidence>
<proteinExistence type="inferred from homology"/>
<evidence type="ECO:0000313" key="11">
    <source>
        <dbReference type="Proteomes" id="UP000295536"/>
    </source>
</evidence>
<dbReference type="InterPro" id="IPR003717">
    <property type="entry name" value="RecO"/>
</dbReference>
<dbReference type="GO" id="GO:0006310">
    <property type="term" value="P:DNA recombination"/>
    <property type="evidence" value="ECO:0007669"/>
    <property type="project" value="UniProtKB-UniRule"/>
</dbReference>
<comment type="similarity">
    <text evidence="1 7">Belongs to the RecO family.</text>
</comment>
<evidence type="ECO:0000256" key="6">
    <source>
        <dbReference type="ARBA" id="ARBA00033409"/>
    </source>
</evidence>
<gene>
    <name evidence="7 10" type="primary">recO</name>
    <name evidence="9" type="ORF">EDC36_10443</name>
    <name evidence="10" type="ORF">Tigna_01859</name>
</gene>
<name>A0A4R3LEM2_9BURK</name>
<dbReference type="Pfam" id="PF11967">
    <property type="entry name" value="RecO_N"/>
    <property type="match status" value="1"/>
</dbReference>
<dbReference type="SUPFAM" id="SSF57863">
    <property type="entry name" value="ArfGap/RecO-like zinc finger"/>
    <property type="match status" value="1"/>
</dbReference>
<reference evidence="10 12" key="2">
    <citation type="submission" date="2019-07" db="EMBL/GenBank/DDBJ databases">
        <title>Tepidimonas ignava SPS-1037 draft genome.</title>
        <authorList>
            <person name="Da Costa M.S."/>
            <person name="Froufe H.J.C."/>
            <person name="Egas C."/>
            <person name="Albuquerque L."/>
        </authorList>
    </citation>
    <scope>NUCLEOTIDE SEQUENCE [LARGE SCALE GENOMIC DNA]</scope>
    <source>
        <strain evidence="10 12">SPS-1037</strain>
    </source>
</reference>
<evidence type="ECO:0000256" key="7">
    <source>
        <dbReference type="HAMAP-Rule" id="MF_00201"/>
    </source>
</evidence>
<evidence type="ECO:0000256" key="5">
    <source>
        <dbReference type="ARBA" id="ARBA00023204"/>
    </source>
</evidence>
<dbReference type="NCBIfam" id="TIGR00613">
    <property type="entry name" value="reco"/>
    <property type="match status" value="1"/>
</dbReference>
<dbReference type="Gene3D" id="2.40.50.140">
    <property type="entry name" value="Nucleic acid-binding proteins"/>
    <property type="match status" value="1"/>
</dbReference>
<dbReference type="EMBL" id="SMAH01000004">
    <property type="protein sequence ID" value="TCS98621.1"/>
    <property type="molecule type" value="Genomic_DNA"/>
</dbReference>
<dbReference type="Proteomes" id="UP000295536">
    <property type="component" value="Unassembled WGS sequence"/>
</dbReference>
<evidence type="ECO:0000313" key="10">
    <source>
        <dbReference type="EMBL" id="TSE20666.1"/>
    </source>
</evidence>
<dbReference type="InterPro" id="IPR012340">
    <property type="entry name" value="NA-bd_OB-fold"/>
</dbReference>
<dbReference type="Pfam" id="PF02565">
    <property type="entry name" value="RecO_C"/>
    <property type="match status" value="1"/>
</dbReference>